<name>A0A0L7LFZ3_OPEBR</name>
<keyword evidence="3" id="KW-1185">Reference proteome</keyword>
<keyword evidence="1" id="KW-0812">Transmembrane</keyword>
<gene>
    <name evidence="2" type="ORF">OBRU01_02556</name>
</gene>
<evidence type="ECO:0000313" key="3">
    <source>
        <dbReference type="Proteomes" id="UP000037510"/>
    </source>
</evidence>
<dbReference type="GO" id="GO:0016740">
    <property type="term" value="F:transferase activity"/>
    <property type="evidence" value="ECO:0007669"/>
    <property type="project" value="UniProtKB-KW"/>
</dbReference>
<evidence type="ECO:0000256" key="1">
    <source>
        <dbReference type="SAM" id="Phobius"/>
    </source>
</evidence>
<comment type="caution">
    <text evidence="2">The sequence shown here is derived from an EMBL/GenBank/DDBJ whole genome shotgun (WGS) entry which is preliminary data.</text>
</comment>
<reference evidence="2 3" key="1">
    <citation type="journal article" date="2015" name="Genome Biol. Evol.">
        <title>The genome of winter moth (Operophtera brumata) provides a genomic perspective on sexual dimorphism and phenology.</title>
        <authorList>
            <person name="Derks M.F."/>
            <person name="Smit S."/>
            <person name="Salis L."/>
            <person name="Schijlen E."/>
            <person name="Bossers A."/>
            <person name="Mateman C."/>
            <person name="Pijl A.S."/>
            <person name="de Ridder D."/>
            <person name="Groenen M.A."/>
            <person name="Visser M.E."/>
            <person name="Megens H.J."/>
        </authorList>
    </citation>
    <scope>NUCLEOTIDE SEQUENCE [LARGE SCALE GENOMIC DNA]</scope>
    <source>
        <strain evidence="2">WM2013NL</strain>
        <tissue evidence="2">Head and thorax</tissue>
    </source>
</reference>
<keyword evidence="1" id="KW-1133">Transmembrane helix</keyword>
<accession>A0A0L7LFZ3</accession>
<sequence length="73" mass="8030">MQNFSPLACRQLVFTVNQGGGSRALRLLLLLVLTLAAVEFLFGGILESSPLRTYLYTPVYNSTQPTIRSIADI</sequence>
<dbReference type="AlphaFoldDB" id="A0A0L7LFZ3"/>
<keyword evidence="1" id="KW-0472">Membrane</keyword>
<dbReference type="EMBL" id="JTDY01001348">
    <property type="protein sequence ID" value="KOB74121.1"/>
    <property type="molecule type" value="Genomic_DNA"/>
</dbReference>
<evidence type="ECO:0000313" key="2">
    <source>
        <dbReference type="EMBL" id="KOB74121.1"/>
    </source>
</evidence>
<keyword evidence="2" id="KW-0808">Transferase</keyword>
<proteinExistence type="predicted"/>
<organism evidence="2 3">
    <name type="scientific">Operophtera brumata</name>
    <name type="common">Winter moth</name>
    <name type="synonym">Phalaena brumata</name>
    <dbReference type="NCBI Taxonomy" id="104452"/>
    <lineage>
        <taxon>Eukaryota</taxon>
        <taxon>Metazoa</taxon>
        <taxon>Ecdysozoa</taxon>
        <taxon>Arthropoda</taxon>
        <taxon>Hexapoda</taxon>
        <taxon>Insecta</taxon>
        <taxon>Pterygota</taxon>
        <taxon>Neoptera</taxon>
        <taxon>Endopterygota</taxon>
        <taxon>Lepidoptera</taxon>
        <taxon>Glossata</taxon>
        <taxon>Ditrysia</taxon>
        <taxon>Geometroidea</taxon>
        <taxon>Geometridae</taxon>
        <taxon>Larentiinae</taxon>
        <taxon>Operophtera</taxon>
    </lineage>
</organism>
<dbReference type="Proteomes" id="UP000037510">
    <property type="component" value="Unassembled WGS sequence"/>
</dbReference>
<feature type="transmembrane region" description="Helical" evidence="1">
    <location>
        <begin position="27"/>
        <end position="46"/>
    </location>
</feature>
<protein>
    <submittedName>
        <fullName evidence="2">Beta 1,4-N-acetylgalactosaminyltransferase</fullName>
    </submittedName>
</protein>